<dbReference type="InterPro" id="IPR007345">
    <property type="entry name" value="Polysacch_pyruvyl_Trfase"/>
</dbReference>
<dbReference type="GO" id="GO:0016740">
    <property type="term" value="F:transferase activity"/>
    <property type="evidence" value="ECO:0007669"/>
    <property type="project" value="UniProtKB-KW"/>
</dbReference>
<keyword evidence="2" id="KW-0808">Transferase</keyword>
<dbReference type="RefSeq" id="WP_207144105.1">
    <property type="nucleotide sequence ID" value="NZ_JAEKJZ010000008.1"/>
</dbReference>
<comment type="caution">
    <text evidence="2">The sequence shown here is derived from an EMBL/GenBank/DDBJ whole genome shotgun (WGS) entry which is preliminary data.</text>
</comment>
<dbReference type="AlphaFoldDB" id="A0A939EJF3"/>
<dbReference type="Pfam" id="PF04230">
    <property type="entry name" value="PS_pyruv_trans"/>
    <property type="match status" value="1"/>
</dbReference>
<accession>A0A939EJF3</accession>
<dbReference type="EMBL" id="JAEKJZ010000008">
    <property type="protein sequence ID" value="MBN9673836.1"/>
    <property type="molecule type" value="Genomic_DNA"/>
</dbReference>
<feature type="domain" description="Polysaccharide pyruvyl transferase" evidence="1">
    <location>
        <begin position="50"/>
        <end position="329"/>
    </location>
</feature>
<gene>
    <name evidence="2" type="ORF">JF539_26000</name>
</gene>
<reference evidence="2" key="1">
    <citation type="submission" date="2020-12" db="EMBL/GenBank/DDBJ databases">
        <title>Oil enriched cultivation method for isolating marine PHA-producing bacteria.</title>
        <authorList>
            <person name="Zheng W."/>
            <person name="Yu S."/>
            <person name="Huang Y."/>
        </authorList>
    </citation>
    <scope>NUCLEOTIDE SEQUENCE</scope>
    <source>
        <strain evidence="2">SY-2-12</strain>
    </source>
</reference>
<evidence type="ECO:0000313" key="3">
    <source>
        <dbReference type="Proteomes" id="UP000664096"/>
    </source>
</evidence>
<evidence type="ECO:0000313" key="2">
    <source>
        <dbReference type="EMBL" id="MBN9673836.1"/>
    </source>
</evidence>
<protein>
    <submittedName>
        <fullName evidence="2">Polysaccharide pyruvyl transferase family protein</fullName>
    </submittedName>
</protein>
<proteinExistence type="predicted"/>
<evidence type="ECO:0000259" key="1">
    <source>
        <dbReference type="Pfam" id="PF04230"/>
    </source>
</evidence>
<sequence>MPPRILVTGVPGHYTRLVKGAQSLAIYYSEQQKQPETTEQFLQELNGISNTGNYLIGEGAMGALPSTAKAIPFWHLFNCLSNGETLEAFNKQFDICVFTCANLLRKGLSADAEAKVLSELKMPVVMLGIGMQNRKDLEEHDLPEGTRKLLDVLKDREHYFLTRGHETAGYLKDQGFSFVKPTGCPSTYFLPHNMRASFKKLPQVPVGKARTIYSGYLGADLESIADADALEPEGSVPQYVVQDEFLHFDMKVEPDETGRSYDSASGRMIGKLTYPGLERRDRPFAVRTFFDTNQWRGWASSMDFNFGRRFHGSIIAMQSGVPSLMVAIDDRMREMLGYTGLPAIDREDLDRADNRREFVADHLASLNASEMVDRYSDRERTFRETLREIGVGKE</sequence>
<organism evidence="2 3">
    <name type="scientific">Roseibium aggregatum</name>
    <dbReference type="NCBI Taxonomy" id="187304"/>
    <lineage>
        <taxon>Bacteria</taxon>
        <taxon>Pseudomonadati</taxon>
        <taxon>Pseudomonadota</taxon>
        <taxon>Alphaproteobacteria</taxon>
        <taxon>Hyphomicrobiales</taxon>
        <taxon>Stappiaceae</taxon>
        <taxon>Roseibium</taxon>
    </lineage>
</organism>
<name>A0A939EJF3_9HYPH</name>
<dbReference type="Proteomes" id="UP000664096">
    <property type="component" value="Unassembled WGS sequence"/>
</dbReference>